<dbReference type="Proteomes" id="UP001230289">
    <property type="component" value="Unassembled WGS sequence"/>
</dbReference>
<dbReference type="InterPro" id="IPR003362">
    <property type="entry name" value="Bact_transf"/>
</dbReference>
<evidence type="ECO:0000256" key="4">
    <source>
        <dbReference type="ARBA" id="ARBA00022692"/>
    </source>
</evidence>
<keyword evidence="6 7" id="KW-0472">Membrane</keyword>
<feature type="transmembrane region" description="Helical" evidence="7">
    <location>
        <begin position="121"/>
        <end position="141"/>
    </location>
</feature>
<comment type="subcellular location">
    <subcellularLocation>
        <location evidence="1">Membrane</location>
        <topology evidence="1">Multi-pass membrane protein</topology>
    </subcellularLocation>
</comment>
<evidence type="ECO:0000256" key="6">
    <source>
        <dbReference type="ARBA" id="ARBA00023136"/>
    </source>
</evidence>
<proteinExistence type="inferred from homology"/>
<dbReference type="NCBIfam" id="TIGR03025">
    <property type="entry name" value="EPS_sugtrans"/>
    <property type="match status" value="1"/>
</dbReference>
<sequence>MTSVKEALGLARPGMFTPLPTLQTDKSVMVDAATAPRASAALTRRREWEHRFRGRLLLSDTATVLSAVVSSAAIEMSGGAAGSDVALRAVLLATIWMVLLGTLRTRDAALFRRGAEEARTLATATALSFGVVAMAAAALGWEAMRPTVLVGLPIGLAGLLLSRLAWHSRLRALRRRNRFVSRTLVVGNRVDVESAIRALIPAEKSGYAVVGATLLDGNARDLVVRDARIPVFGNAITVGTVAAELSTDTVVLASRPSGDPDFVKRLSWGLEGTAAELVLSDPLPDVVGTRLHFSSADGLPLIHVRISDFRAHRVLKRIVDVTVASLALIPIAILAPVIAVLIRLDSPGPVFFLQERVGRDGRMFRMVKFRSMHTDAEQRLIALQDQNQGAGPLFKMKDDPRVTRVGRILRKLSLDELPQFWNVLAGDMSVVGPRPPLPREVIDYADQVFRRLYVKPGITGLWQVSGRSDLSWEESVRLDLRYVENWSVTDDLHIMWRTAKVLIHPHGAY</sequence>
<dbReference type="RefSeq" id="WP_308489220.1">
    <property type="nucleotide sequence ID" value="NZ_JAVFCB010000005.1"/>
</dbReference>
<evidence type="ECO:0000313" key="10">
    <source>
        <dbReference type="Proteomes" id="UP001230289"/>
    </source>
</evidence>
<keyword evidence="4 7" id="KW-0812">Transmembrane</keyword>
<reference evidence="9 10" key="1">
    <citation type="submission" date="2023-08" db="EMBL/GenBank/DDBJ databases">
        <title>Microbacterium sp. nov., isolated from a waste landfill.</title>
        <authorList>
            <person name="Wen W."/>
        </authorList>
    </citation>
    <scope>NUCLEOTIDE SEQUENCE [LARGE SCALE GENOMIC DNA]</scope>
    <source>
        <strain evidence="9 10">ASV81</strain>
    </source>
</reference>
<evidence type="ECO:0000259" key="8">
    <source>
        <dbReference type="Pfam" id="PF02397"/>
    </source>
</evidence>
<gene>
    <name evidence="9" type="ORF">RBR11_10190</name>
</gene>
<feature type="transmembrane region" description="Helical" evidence="7">
    <location>
        <begin position="80"/>
        <end position="100"/>
    </location>
</feature>
<dbReference type="PANTHER" id="PTHR30576">
    <property type="entry name" value="COLANIC BIOSYNTHESIS UDP-GLUCOSE LIPID CARRIER TRANSFERASE"/>
    <property type="match status" value="1"/>
</dbReference>
<keyword evidence="5 7" id="KW-1133">Transmembrane helix</keyword>
<feature type="transmembrane region" description="Helical" evidence="7">
    <location>
        <begin position="147"/>
        <end position="166"/>
    </location>
</feature>
<organism evidence="9 10">
    <name type="scientific">Microbacterium capsulatum</name>
    <dbReference type="NCBI Taxonomy" id="3041921"/>
    <lineage>
        <taxon>Bacteria</taxon>
        <taxon>Bacillati</taxon>
        <taxon>Actinomycetota</taxon>
        <taxon>Actinomycetes</taxon>
        <taxon>Micrococcales</taxon>
        <taxon>Microbacteriaceae</taxon>
        <taxon>Microbacterium</taxon>
    </lineage>
</organism>
<name>A0ABU0XGM9_9MICO</name>
<evidence type="ECO:0000256" key="7">
    <source>
        <dbReference type="SAM" id="Phobius"/>
    </source>
</evidence>
<feature type="transmembrane region" description="Helical" evidence="7">
    <location>
        <begin position="54"/>
        <end position="74"/>
    </location>
</feature>
<dbReference type="GO" id="GO:0016740">
    <property type="term" value="F:transferase activity"/>
    <property type="evidence" value="ECO:0007669"/>
    <property type="project" value="UniProtKB-KW"/>
</dbReference>
<comment type="caution">
    <text evidence="9">The sequence shown here is derived from an EMBL/GenBank/DDBJ whole genome shotgun (WGS) entry which is preliminary data.</text>
</comment>
<feature type="domain" description="Bacterial sugar transferase" evidence="8">
    <location>
        <begin position="316"/>
        <end position="503"/>
    </location>
</feature>
<comment type="similarity">
    <text evidence="2">Belongs to the bacterial sugar transferase family.</text>
</comment>
<evidence type="ECO:0000256" key="2">
    <source>
        <dbReference type="ARBA" id="ARBA00006464"/>
    </source>
</evidence>
<dbReference type="PANTHER" id="PTHR30576:SF10">
    <property type="entry name" value="SLL5057 PROTEIN"/>
    <property type="match status" value="1"/>
</dbReference>
<dbReference type="InterPro" id="IPR017475">
    <property type="entry name" value="EPS_sugar_tfrase"/>
</dbReference>
<protein>
    <submittedName>
        <fullName evidence="9">Sugar transferase</fullName>
        <ecNumber evidence="9">2.7.8.-</ecNumber>
    </submittedName>
</protein>
<evidence type="ECO:0000256" key="1">
    <source>
        <dbReference type="ARBA" id="ARBA00004141"/>
    </source>
</evidence>
<dbReference type="EC" id="2.7.8.-" evidence="9"/>
<evidence type="ECO:0000313" key="9">
    <source>
        <dbReference type="EMBL" id="MDQ4214283.1"/>
    </source>
</evidence>
<feature type="transmembrane region" description="Helical" evidence="7">
    <location>
        <begin position="318"/>
        <end position="342"/>
    </location>
</feature>
<keyword evidence="10" id="KW-1185">Reference proteome</keyword>
<keyword evidence="3 9" id="KW-0808">Transferase</keyword>
<evidence type="ECO:0000256" key="3">
    <source>
        <dbReference type="ARBA" id="ARBA00022679"/>
    </source>
</evidence>
<dbReference type="Pfam" id="PF02397">
    <property type="entry name" value="Bac_transf"/>
    <property type="match status" value="1"/>
</dbReference>
<dbReference type="EMBL" id="JAVFCB010000005">
    <property type="protein sequence ID" value="MDQ4214283.1"/>
    <property type="molecule type" value="Genomic_DNA"/>
</dbReference>
<evidence type="ECO:0000256" key="5">
    <source>
        <dbReference type="ARBA" id="ARBA00022989"/>
    </source>
</evidence>
<accession>A0ABU0XGM9</accession>